<protein>
    <submittedName>
        <fullName evidence="1">Uncharacterized protein</fullName>
    </submittedName>
</protein>
<keyword evidence="2" id="KW-1185">Reference proteome</keyword>
<dbReference type="InParanoid" id="A0A024FUX8"/>
<name>A0A024FUX8_9STRA</name>
<evidence type="ECO:0000313" key="1">
    <source>
        <dbReference type="EMBL" id="CCI10444.1"/>
    </source>
</evidence>
<dbReference type="EMBL" id="CAIX01000243">
    <property type="protein sequence ID" value="CCI10444.1"/>
    <property type="molecule type" value="Genomic_DNA"/>
</dbReference>
<dbReference type="Proteomes" id="UP000053237">
    <property type="component" value="Unassembled WGS sequence"/>
</dbReference>
<evidence type="ECO:0000313" key="2">
    <source>
        <dbReference type="Proteomes" id="UP000053237"/>
    </source>
</evidence>
<sequence length="173" mass="20020">MAYKISSACDEAYHSIISISFTVEIAFSNQYMQTSRERQAMEFHPIKLRLANSTWRENSILFAILILYLRHSTFTIHIVNNSHEWLEGHDAFIKMKAGLIGSTLKQISTRERGTILCTITRPRDVERFHSSIIHVTMLYVMLVVAISNEDHSVCDVKILIFKHSAYAFIHSFR</sequence>
<comment type="caution">
    <text evidence="1">The sequence shown here is derived from an EMBL/GenBank/DDBJ whole genome shotgun (WGS) entry which is preliminary data.</text>
</comment>
<dbReference type="AlphaFoldDB" id="A0A024FUX8"/>
<accession>A0A024FUX8</accession>
<proteinExistence type="predicted"/>
<gene>
    <name evidence="1" type="ORF">BN9_099040</name>
</gene>
<organism evidence="1 2">
    <name type="scientific">Albugo candida</name>
    <dbReference type="NCBI Taxonomy" id="65357"/>
    <lineage>
        <taxon>Eukaryota</taxon>
        <taxon>Sar</taxon>
        <taxon>Stramenopiles</taxon>
        <taxon>Oomycota</taxon>
        <taxon>Peronosporomycetes</taxon>
        <taxon>Albuginales</taxon>
        <taxon>Albuginaceae</taxon>
        <taxon>Albugo</taxon>
    </lineage>
</organism>
<reference evidence="1 2" key="1">
    <citation type="submission" date="2012-05" db="EMBL/GenBank/DDBJ databases">
        <title>Recombination and specialization in a pathogen metapopulation.</title>
        <authorList>
            <person name="Gardiner A."/>
            <person name="Kemen E."/>
            <person name="Schultz-Larsen T."/>
            <person name="MacLean D."/>
            <person name="Van Oosterhout C."/>
            <person name="Jones J.D.G."/>
        </authorList>
    </citation>
    <scope>NUCLEOTIDE SEQUENCE [LARGE SCALE GENOMIC DNA]</scope>
    <source>
        <strain evidence="1 2">Ac Nc2</strain>
    </source>
</reference>